<name>A0A4D6GI92_9HEXA</name>
<dbReference type="PROSITE" id="PS00210">
    <property type="entry name" value="HEMOCYANIN_2"/>
    <property type="match status" value="1"/>
</dbReference>
<dbReference type="AlphaFoldDB" id="A0A4D6GI92"/>
<evidence type="ECO:0000313" key="6">
    <source>
        <dbReference type="EMBL" id="QCC26459.1"/>
    </source>
</evidence>
<evidence type="ECO:0000259" key="4">
    <source>
        <dbReference type="Pfam" id="PF03722"/>
    </source>
</evidence>
<proteinExistence type="evidence at transcript level"/>
<dbReference type="SUPFAM" id="SSF48050">
    <property type="entry name" value="Hemocyanin, N-terminal domain"/>
    <property type="match status" value="1"/>
</dbReference>
<feature type="signal peptide" evidence="2">
    <location>
        <begin position="1"/>
        <end position="15"/>
    </location>
</feature>
<dbReference type="InterPro" id="IPR014756">
    <property type="entry name" value="Ig_E-set"/>
</dbReference>
<feature type="domain" description="Hemocyanin C-terminal" evidence="5">
    <location>
        <begin position="426"/>
        <end position="677"/>
    </location>
</feature>
<sequence>MKLLLLALCAVAVAADLTVKDDLLHKQKAILKLLWKVQIPNPDQEQYRIGETYQPLQHYNNYLQFEKTKLEKLVNEVHQKKILPKHEVFSIFEKKQMQEARDLFELLYFSKNWETFYQTAAWARHHYNHGVFVYAFTTAVLHVPYQQVDLRGIELPKLYEILPNLYVPGKVVKKGYEAQYMQEDITMIPIERAHTRHTTVKDPQAFLDYFTEDMTLNQQYSIWHKSFPFWWNPERFSHDNNRQGELFMYLQHQILNRYHLERSAHRMPHVKALEGHHEIKQGYAPKMVYTNGVFMPNRPDFVKEKEYEHSKYVEAKDWEYRVKAAIDLGYVVTEDNQKVSLNSTEGMDILGRIIQGSNYQFKREYYGHLNTWAHKYYGQIQDPLYKYENVPSALQHFETAIRDPLFYRIQKTLNVLYKKYKDNLKPYTKEQLSFPGVEVQAVKVVGESRSSTPNTLITHFEEHQVDLSNVQNKEDTKVKGIVSRLRHEPFQYAITLNSKVTKPAFVRIYLAPKYDYLGNKYDINQKRWYAVEMDKFVVDLKQGQNVIRRGSMESSIVKKETETFRQLYQKVEEAIKNGEKYSEQKTVSNCGWPLHLLLPKGTKEGQKYTLYVVVTDYQEDRVPNTKIPTYQTPHSLCGLHHDTMYPDNKPMGYPFDRHIVSKEYFFQRNMMAVDVTVKNVM</sequence>
<dbReference type="InterPro" id="IPR000896">
    <property type="entry name" value="Hemocyanin/hexamerin_mid_dom"/>
</dbReference>
<dbReference type="Pfam" id="PF00372">
    <property type="entry name" value="Hemocyanin_M"/>
    <property type="match status" value="1"/>
</dbReference>
<feature type="domain" description="Hemocyanin middle" evidence="3">
    <location>
        <begin position="158"/>
        <end position="414"/>
    </location>
</feature>
<dbReference type="InterPro" id="IPR036697">
    <property type="entry name" value="Hemocyanin_N_sf"/>
</dbReference>
<evidence type="ECO:0000259" key="5">
    <source>
        <dbReference type="Pfam" id="PF03723"/>
    </source>
</evidence>
<dbReference type="Gene3D" id="1.20.1370.10">
    <property type="entry name" value="Hemocyanin, N-terminal domain"/>
    <property type="match status" value="1"/>
</dbReference>
<keyword evidence="2" id="KW-0732">Signal</keyword>
<dbReference type="SUPFAM" id="SSF81296">
    <property type="entry name" value="E set domains"/>
    <property type="match status" value="1"/>
</dbReference>
<protein>
    <submittedName>
        <fullName evidence="6">Hexamerin 3</fullName>
    </submittedName>
</protein>
<dbReference type="InterPro" id="IPR008922">
    <property type="entry name" value="Di-copper_centre_dom_sf"/>
</dbReference>
<dbReference type="GO" id="GO:0005615">
    <property type="term" value="C:extracellular space"/>
    <property type="evidence" value="ECO:0007669"/>
    <property type="project" value="UniProtKB-ARBA"/>
</dbReference>
<dbReference type="InterPro" id="IPR005203">
    <property type="entry name" value="Hemocyanin_C"/>
</dbReference>
<dbReference type="EMBL" id="MG930997">
    <property type="protein sequence ID" value="QCC26459.1"/>
    <property type="molecule type" value="mRNA"/>
</dbReference>
<organism evidence="6">
    <name type="scientific">Lepidocampa weberi</name>
    <dbReference type="NCBI Taxonomy" id="165470"/>
    <lineage>
        <taxon>Eukaryota</taxon>
        <taxon>Metazoa</taxon>
        <taxon>Ecdysozoa</taxon>
        <taxon>Arthropoda</taxon>
        <taxon>Hexapoda</taxon>
        <taxon>Diplura</taxon>
        <taxon>Rhabdura</taxon>
        <taxon>Campodeoidea</taxon>
        <taxon>Campodeidae</taxon>
        <taxon>Lepidocampa</taxon>
    </lineage>
</organism>
<dbReference type="Gene3D" id="2.60.40.1520">
    <property type="entry name" value="Hemocyanin, C-terminal domain"/>
    <property type="match status" value="1"/>
</dbReference>
<feature type="domain" description="Hemocyanin N-terminal" evidence="4">
    <location>
        <begin position="24"/>
        <end position="142"/>
    </location>
</feature>
<dbReference type="InterPro" id="IPR037020">
    <property type="entry name" value="Hemocyanin_C_sf"/>
</dbReference>
<feature type="chain" id="PRO_5020041147" evidence="2">
    <location>
        <begin position="16"/>
        <end position="681"/>
    </location>
</feature>
<accession>A0A4D6GI92</accession>
<gene>
    <name evidence="6" type="primary">Hx3</name>
</gene>
<dbReference type="PANTHER" id="PTHR11511">
    <property type="entry name" value="LARVAL STORAGE PROTEIN/PHENOLOXIDASE"/>
    <property type="match status" value="1"/>
</dbReference>
<dbReference type="PANTHER" id="PTHR11511:SF5">
    <property type="entry name" value="FAT-BODY PROTEIN 1-RELATED"/>
    <property type="match status" value="1"/>
</dbReference>
<dbReference type="InterPro" id="IPR013788">
    <property type="entry name" value="Hemocyanin/hexamerin"/>
</dbReference>
<dbReference type="Pfam" id="PF03723">
    <property type="entry name" value="Hemocyanin_C"/>
    <property type="match status" value="1"/>
</dbReference>
<evidence type="ECO:0000256" key="2">
    <source>
        <dbReference type="SAM" id="SignalP"/>
    </source>
</evidence>
<evidence type="ECO:0000259" key="3">
    <source>
        <dbReference type="Pfam" id="PF00372"/>
    </source>
</evidence>
<dbReference type="SUPFAM" id="SSF48056">
    <property type="entry name" value="Di-copper centre-containing domain"/>
    <property type="match status" value="1"/>
</dbReference>
<evidence type="ECO:0000256" key="1">
    <source>
        <dbReference type="ARBA" id="ARBA00022761"/>
    </source>
</evidence>
<dbReference type="InterPro" id="IPR005204">
    <property type="entry name" value="Hemocyanin_N"/>
</dbReference>
<dbReference type="GO" id="GO:0045735">
    <property type="term" value="F:nutrient reservoir activity"/>
    <property type="evidence" value="ECO:0007669"/>
    <property type="project" value="UniProtKB-KW"/>
</dbReference>
<keyword evidence="1" id="KW-0758">Storage protein</keyword>
<dbReference type="Pfam" id="PF03722">
    <property type="entry name" value="Hemocyanin_N"/>
    <property type="match status" value="1"/>
</dbReference>
<dbReference type="Gene3D" id="1.10.1280.10">
    <property type="entry name" value="Di-copper center containing domain from catechol oxidase"/>
    <property type="match status" value="1"/>
</dbReference>
<dbReference type="PRINTS" id="PR00187">
    <property type="entry name" value="HAEMOCYANIN"/>
</dbReference>
<dbReference type="PROSITE" id="PS00209">
    <property type="entry name" value="HEMOCYANIN_1"/>
    <property type="match status" value="1"/>
</dbReference>
<reference evidence="6" key="1">
    <citation type="journal article" date="2019" name="Insect Mol. Biol.">
        <title>Developmental Expression and Evolution of Hexamerin and Hemocyanin from Folsomia candida (Collembola).</title>
        <authorList>
            <person name="Liang Y."/>
            <person name="Xie W."/>
            <person name="Luan Y.X."/>
        </authorList>
    </citation>
    <scope>NUCLEOTIDE SEQUENCE</scope>
</reference>